<dbReference type="RefSeq" id="WP_168631261.1">
    <property type="nucleotide sequence ID" value="NZ_BONL01000008.1"/>
</dbReference>
<sequence>MTDPTPTPDEHAAEILAFWEAARHRAGVVRTSVVTGLGVSAAMVPQTWSFGDNPELAEQLLDLVLSGEKTGTATALAEFTHADEPMPVRGDLSIVLDSAGRPRALLRTTEVATVPFSEVSEEHAAAEGEDDRTLASWRREHEKYWRRVLEPLGEQFSDDLPVVTERFELLYPRPGDRG</sequence>
<dbReference type="InterPro" id="IPR007374">
    <property type="entry name" value="ASCH_domain"/>
</dbReference>
<dbReference type="SMART" id="SM01022">
    <property type="entry name" value="ASCH"/>
    <property type="match status" value="1"/>
</dbReference>
<dbReference type="PANTHER" id="PTHR39203">
    <property type="entry name" value="CYTOPLASMIC PROTEIN-RELATED"/>
    <property type="match status" value="1"/>
</dbReference>
<protein>
    <submittedName>
        <fullName evidence="2">ASCH domain-containing protein</fullName>
    </submittedName>
</protein>
<accession>A0A7X6R0B6</accession>
<dbReference type="EMBL" id="JAAXOX010000012">
    <property type="protein sequence ID" value="NKY24129.1"/>
    <property type="molecule type" value="Genomic_DNA"/>
</dbReference>
<evidence type="ECO:0000313" key="2">
    <source>
        <dbReference type="EMBL" id="NKY24129.1"/>
    </source>
</evidence>
<dbReference type="Gene3D" id="3.10.400.10">
    <property type="entry name" value="Sulfate adenylyltransferase"/>
    <property type="match status" value="1"/>
</dbReference>
<gene>
    <name evidence="2" type="ORF">HGA03_15775</name>
</gene>
<keyword evidence="3" id="KW-1185">Reference proteome</keyword>
<dbReference type="InterPro" id="IPR009326">
    <property type="entry name" value="DUF984"/>
</dbReference>
<evidence type="ECO:0000259" key="1">
    <source>
        <dbReference type="SMART" id="SM01022"/>
    </source>
</evidence>
<comment type="caution">
    <text evidence="2">The sequence shown here is derived from an EMBL/GenBank/DDBJ whole genome shotgun (WGS) entry which is preliminary data.</text>
</comment>
<evidence type="ECO:0000313" key="3">
    <source>
        <dbReference type="Proteomes" id="UP000581206"/>
    </source>
</evidence>
<feature type="domain" description="ASCH" evidence="1">
    <location>
        <begin position="48"/>
        <end position="171"/>
    </location>
</feature>
<dbReference type="InterPro" id="IPR015947">
    <property type="entry name" value="PUA-like_sf"/>
</dbReference>
<dbReference type="Pfam" id="PF04266">
    <property type="entry name" value="ASCH"/>
    <property type="match status" value="1"/>
</dbReference>
<dbReference type="AlphaFoldDB" id="A0A7X6R0B6"/>
<dbReference type="PANTHER" id="PTHR39203:SF1">
    <property type="entry name" value="CYTOPLASMIC PROTEIN"/>
    <property type="match status" value="1"/>
</dbReference>
<dbReference type="CDD" id="cd06553">
    <property type="entry name" value="ASCH_Ef3133_like"/>
    <property type="match status" value="1"/>
</dbReference>
<dbReference type="Proteomes" id="UP000581206">
    <property type="component" value="Unassembled WGS sequence"/>
</dbReference>
<dbReference type="SUPFAM" id="SSF88697">
    <property type="entry name" value="PUA domain-like"/>
    <property type="match status" value="1"/>
</dbReference>
<name>A0A7X6R0B6_9CELL</name>
<organism evidence="2 3">
    <name type="scientific">Cellulomonas denverensis</name>
    <dbReference type="NCBI Taxonomy" id="264297"/>
    <lineage>
        <taxon>Bacteria</taxon>
        <taxon>Bacillati</taxon>
        <taxon>Actinomycetota</taxon>
        <taxon>Actinomycetes</taxon>
        <taxon>Micrococcales</taxon>
        <taxon>Cellulomonadaceae</taxon>
        <taxon>Cellulomonas</taxon>
    </lineage>
</organism>
<reference evidence="2 3" key="1">
    <citation type="submission" date="2020-04" db="EMBL/GenBank/DDBJ databases">
        <title>MicrobeNet Type strains.</title>
        <authorList>
            <person name="Nicholson A.C."/>
        </authorList>
    </citation>
    <scope>NUCLEOTIDE SEQUENCE [LARGE SCALE GENOMIC DNA]</scope>
    <source>
        <strain evidence="2 3">ATCC BAA-788</strain>
    </source>
</reference>
<proteinExistence type="predicted"/>